<dbReference type="SMART" id="SM00091">
    <property type="entry name" value="PAS"/>
    <property type="match status" value="3"/>
</dbReference>
<organism evidence="2 3">
    <name type="scientific">Spirosoma radiotolerans</name>
    <dbReference type="NCBI Taxonomy" id="1379870"/>
    <lineage>
        <taxon>Bacteria</taxon>
        <taxon>Pseudomonadati</taxon>
        <taxon>Bacteroidota</taxon>
        <taxon>Cytophagia</taxon>
        <taxon>Cytophagales</taxon>
        <taxon>Cytophagaceae</taxon>
        <taxon>Spirosoma</taxon>
    </lineage>
</organism>
<evidence type="ECO:0000259" key="1">
    <source>
        <dbReference type="PROSITE" id="PS50112"/>
    </source>
</evidence>
<dbReference type="KEGG" id="srd:SD10_07485"/>
<feature type="domain" description="PAS" evidence="1">
    <location>
        <begin position="160"/>
        <end position="197"/>
    </location>
</feature>
<evidence type="ECO:0000313" key="3">
    <source>
        <dbReference type="Proteomes" id="UP000033054"/>
    </source>
</evidence>
<proteinExistence type="predicted"/>
<name>A0A0E3V670_9BACT</name>
<dbReference type="PATRIC" id="fig|1379870.5.peg.1622"/>
<dbReference type="RefSeq" id="WP_046376373.1">
    <property type="nucleotide sequence ID" value="NZ_CP010429.1"/>
</dbReference>
<protein>
    <recommendedName>
        <fullName evidence="1">PAS domain-containing protein</fullName>
    </recommendedName>
</protein>
<dbReference type="SUPFAM" id="SSF55785">
    <property type="entry name" value="PYP-like sensor domain (PAS domain)"/>
    <property type="match status" value="3"/>
</dbReference>
<sequence>MNRTNLHSTELLQSVMMASPNGVLILQAIRGSNGQIIDLYMTMINAVAEQELDCPAVEALGQSFADAFPHLAEKNLLETYRQVLDTGQSAQFEVHYFRPPQAKLIWLAVSVVRLEKNLLITFADITETKMEVGEAAMTDTMQLVFDESVNGISIFNAIRDEHGQISDFRLMMVNEAGLRMTGYQRDDVVGRTIWEMYPATSINGLFKQYVRACETNQIIQVEHYYPEYDIWREGKIVPIPEGIMVTYNDTTAIKKAQEKVNQQARLLDAVLDYIPTGVAVVEPLWSDRGAPVRIVDFQIVQANSALEQVIGQPASQLVGQSLTHAFPDAETLLRHCREGIEEGSTQAFDLQLSQQPYRVSATAKGDQLLLAFTKLN</sequence>
<keyword evidence="3" id="KW-1185">Reference proteome</keyword>
<dbReference type="Pfam" id="PF13426">
    <property type="entry name" value="PAS_9"/>
    <property type="match status" value="2"/>
</dbReference>
<dbReference type="Proteomes" id="UP000033054">
    <property type="component" value="Chromosome"/>
</dbReference>
<reference evidence="2 3" key="1">
    <citation type="journal article" date="2014" name="Curr. Microbiol.">
        <title>Spirosoma radiotolerans sp. nov., a gamma-radiation-resistant bacterium isolated from gamma ray-irradiated soil.</title>
        <authorList>
            <person name="Lee J.J."/>
            <person name="Srinivasan S."/>
            <person name="Lim S."/>
            <person name="Joe M."/>
            <person name="Im S."/>
            <person name="Bae S.I."/>
            <person name="Park K.R."/>
            <person name="Han J.H."/>
            <person name="Park S.H."/>
            <person name="Joo B.M."/>
            <person name="Park S.J."/>
            <person name="Kim M.K."/>
        </authorList>
    </citation>
    <scope>NUCLEOTIDE SEQUENCE [LARGE SCALE GENOMIC DNA]</scope>
    <source>
        <strain evidence="2 3">DG5A</strain>
    </source>
</reference>
<dbReference type="InterPro" id="IPR035965">
    <property type="entry name" value="PAS-like_dom_sf"/>
</dbReference>
<dbReference type="NCBIfam" id="TIGR00229">
    <property type="entry name" value="sensory_box"/>
    <property type="match status" value="1"/>
</dbReference>
<dbReference type="PANTHER" id="PTHR44757">
    <property type="entry name" value="DIGUANYLATE CYCLASE DGCP"/>
    <property type="match status" value="1"/>
</dbReference>
<gene>
    <name evidence="2" type="ORF">SD10_07485</name>
</gene>
<dbReference type="PROSITE" id="PS50112">
    <property type="entry name" value="PAS"/>
    <property type="match status" value="1"/>
</dbReference>
<dbReference type="InterPro" id="IPR052155">
    <property type="entry name" value="Biofilm_reg_signaling"/>
</dbReference>
<accession>A0A0E3V670</accession>
<dbReference type="AlphaFoldDB" id="A0A0E3V670"/>
<dbReference type="HOGENOM" id="CLU_735496_0_0_10"/>
<dbReference type="PANTHER" id="PTHR44757:SF2">
    <property type="entry name" value="BIOFILM ARCHITECTURE MAINTENANCE PROTEIN MBAA"/>
    <property type="match status" value="1"/>
</dbReference>
<dbReference type="Gene3D" id="3.30.450.20">
    <property type="entry name" value="PAS domain"/>
    <property type="match status" value="3"/>
</dbReference>
<dbReference type="OrthoDB" id="9124519at2"/>
<evidence type="ECO:0000313" key="2">
    <source>
        <dbReference type="EMBL" id="AKD54772.1"/>
    </source>
</evidence>
<dbReference type="InterPro" id="IPR013656">
    <property type="entry name" value="PAS_4"/>
</dbReference>
<dbReference type="Pfam" id="PF08448">
    <property type="entry name" value="PAS_4"/>
    <property type="match status" value="1"/>
</dbReference>
<dbReference type="EMBL" id="CP010429">
    <property type="protein sequence ID" value="AKD54772.1"/>
    <property type="molecule type" value="Genomic_DNA"/>
</dbReference>
<dbReference type="CDD" id="cd00130">
    <property type="entry name" value="PAS"/>
    <property type="match status" value="2"/>
</dbReference>
<dbReference type="STRING" id="1379870.SD10_07485"/>
<dbReference type="InterPro" id="IPR000014">
    <property type="entry name" value="PAS"/>
</dbReference>